<feature type="chain" id="PRO_5037944861" evidence="10">
    <location>
        <begin position="20"/>
        <end position="1157"/>
    </location>
</feature>
<feature type="region of interest" description="Disordered" evidence="9">
    <location>
        <begin position="615"/>
        <end position="646"/>
    </location>
</feature>
<dbReference type="InterPro" id="IPR026444">
    <property type="entry name" value="Secre_tail"/>
</dbReference>
<dbReference type="Pfam" id="PF20009">
    <property type="entry name" value="GEVED"/>
    <property type="match status" value="2"/>
</dbReference>
<evidence type="ECO:0000256" key="10">
    <source>
        <dbReference type="SAM" id="SignalP"/>
    </source>
</evidence>
<comment type="similarity">
    <text evidence="1">Belongs to the peptidase M43B family.</text>
</comment>
<dbReference type="SUPFAM" id="SSF55486">
    <property type="entry name" value="Metalloproteases ('zincins'), catalytic domain"/>
    <property type="match status" value="1"/>
</dbReference>
<keyword evidence="14" id="KW-1185">Reference proteome</keyword>
<evidence type="ECO:0000259" key="12">
    <source>
        <dbReference type="PROSITE" id="PS50853"/>
    </source>
</evidence>
<dbReference type="PANTHER" id="PTHR47466:SF1">
    <property type="entry name" value="METALLOPROTEASE MEP1 (AFU_ORTHOLOGUE AFUA_1G07730)-RELATED"/>
    <property type="match status" value="1"/>
</dbReference>
<evidence type="ECO:0000256" key="2">
    <source>
        <dbReference type="ARBA" id="ARBA00022670"/>
    </source>
</evidence>
<dbReference type="SUPFAM" id="SSF49265">
    <property type="entry name" value="Fibronectin type III"/>
    <property type="match status" value="1"/>
</dbReference>
<dbReference type="Gene3D" id="3.40.390.10">
    <property type="entry name" value="Collagenase (Catalytic Domain)"/>
    <property type="match status" value="1"/>
</dbReference>
<evidence type="ECO:0000256" key="9">
    <source>
        <dbReference type="SAM" id="MobiDB-lite"/>
    </source>
</evidence>
<dbReference type="InterPro" id="IPR036116">
    <property type="entry name" value="FN3_sf"/>
</dbReference>
<dbReference type="SUPFAM" id="SSF49299">
    <property type="entry name" value="PKD domain"/>
    <property type="match status" value="1"/>
</dbReference>
<dbReference type="InterPro" id="IPR008754">
    <property type="entry name" value="Peptidase_M43"/>
</dbReference>
<evidence type="ECO:0000256" key="1">
    <source>
        <dbReference type="ARBA" id="ARBA00008721"/>
    </source>
</evidence>
<dbReference type="AlphaFoldDB" id="A0A937KAD1"/>
<dbReference type="InterPro" id="IPR013783">
    <property type="entry name" value="Ig-like_fold"/>
</dbReference>
<feature type="signal peptide" evidence="10">
    <location>
        <begin position="1"/>
        <end position="19"/>
    </location>
</feature>
<dbReference type="Pfam" id="PF18911">
    <property type="entry name" value="PKD_4"/>
    <property type="match status" value="1"/>
</dbReference>
<feature type="domain" description="PKD" evidence="11">
    <location>
        <begin position="600"/>
        <end position="685"/>
    </location>
</feature>
<dbReference type="PROSITE" id="PS50853">
    <property type="entry name" value="FN3"/>
    <property type="match status" value="1"/>
</dbReference>
<sequence length="1157" mass="123872">MRLTLLLLWSFCVVLTANSQDNHPMCQTDARMRELYQQHPEARQEAREFEQLMRSNKHQATSKTAATGYTIPVVFHIFGTDFAGKTVDDNTIITALEKTNEDFKGLNDDYNTVSDLFSGLRSTLDIEFKLAKTDPNGNPTTGINYYPERSGFGNGGGYDSQIQQYAWDNYMYMNVYIMLDLYADGTYNNSGVAWYPDTWMSDNNLARVVYNGRYLYGNTDKEFASVLTHEFGHWLNLAHTFDNECNAPGDNVDDTPATTANSGTCNVTTEMCPGAGIPNGENYMDYASCYKMFTQGQVARMTSALSHASRQPLWQESNLEATGVNNASQPILLYAASQLYEDESNNGAIDGSVTISGKNGATYATTGILTPGTHYTASNVPAGLSLQINVTGSTSAEMSFTGSASAHANSNSVSNISITFLDAAISGGASSIQNPTYSGFSLFFQDPYTIVYNDINNITANSSATWTYFTVEHGDGAYGSWYDGGKLRLETYTKPLICEGSTRNISLLTSGTPIGTNSNWVDGGAYPDEHDLRSSSYTVWDGQTGYIGFRFSSPEGKKLHGWMKVSVNASGNSFTVYEYAYYTKPEGTIIAGSTTVNPAPVAAFTASATTMTPGQSVTFSDQSTGSPTSWSWSFPGGTPATSTQQNPAVTYNTAGTYNVELTATNANGSSTKTAANYITVNGGSNTYCSSSGDDASYEHIANVAIGDFSNPTGASTYSDYTGLSINLVKGDNNFTLTPGFSGSAYNEYFRVWIDYNQNGDFSDAGELAFDAGSALSSAVSGTITVPASAHDGTTRLRVSMRYRSAPQSCGSIVYGEVEDYTAHIGNAVTVNAPSNLTANAASTAVSLSWTDNSNNEDGFDIERSTDGTNFSVVSSAATNTTSYNDTGLSVNTTYSYRVRAKKGTAYSAYSNSSSATTSGGGAGYCEVTNGNPSGQYITNISIGSIDNTSTYDDSGYSDYTSQSANISSSATLTVTPHNTWAATAAKAWVDWNKDGDFDDANEEVLSGSGANGSYSATVSVPSGTSGAVRLRVRVAYSATPTACGDLYFSEVEDYTLNAGTSASPSRSGSGIDFENEVSMFPNPSKESRFNIKYPEYGGDLEVTVLSLQGVTVHQEVIPQQAANTGMISIQLNQNIRGTFLVRVKNNTSSVVRKIQFE</sequence>
<keyword evidence="3" id="KW-0479">Metal-binding</keyword>
<evidence type="ECO:0000259" key="11">
    <source>
        <dbReference type="PROSITE" id="PS50093"/>
    </source>
</evidence>
<dbReference type="Pfam" id="PF05572">
    <property type="entry name" value="Peptidase_M43"/>
    <property type="match status" value="1"/>
</dbReference>
<keyword evidence="5" id="KW-0378">Hydrolase</keyword>
<dbReference type="FunFam" id="2.60.40.10:FF:000270">
    <property type="entry name" value="Cell surface protein"/>
    <property type="match status" value="1"/>
</dbReference>
<keyword evidence="6" id="KW-0862">Zinc</keyword>
<dbReference type="Gene3D" id="2.60.40.10">
    <property type="entry name" value="Immunoglobulins"/>
    <property type="match status" value="2"/>
</dbReference>
<evidence type="ECO:0000256" key="3">
    <source>
        <dbReference type="ARBA" id="ARBA00022723"/>
    </source>
</evidence>
<dbReference type="PANTHER" id="PTHR47466">
    <property type="match status" value="1"/>
</dbReference>
<keyword evidence="8" id="KW-1015">Disulfide bond</keyword>
<keyword evidence="2" id="KW-0645">Protease</keyword>
<keyword evidence="7" id="KW-0482">Metalloprotease</keyword>
<dbReference type="GO" id="GO:0008237">
    <property type="term" value="F:metallopeptidase activity"/>
    <property type="evidence" value="ECO:0007669"/>
    <property type="project" value="UniProtKB-KW"/>
</dbReference>
<evidence type="ECO:0000256" key="6">
    <source>
        <dbReference type="ARBA" id="ARBA00022833"/>
    </source>
</evidence>
<dbReference type="EMBL" id="JAEUGD010000004">
    <property type="protein sequence ID" value="MBL6445141.1"/>
    <property type="molecule type" value="Genomic_DNA"/>
</dbReference>
<dbReference type="GO" id="GO:0046872">
    <property type="term" value="F:metal ion binding"/>
    <property type="evidence" value="ECO:0007669"/>
    <property type="project" value="UniProtKB-KW"/>
</dbReference>
<organism evidence="13 14">
    <name type="scientific">Fulvivirga marina</name>
    <dbReference type="NCBI Taxonomy" id="2494733"/>
    <lineage>
        <taxon>Bacteria</taxon>
        <taxon>Pseudomonadati</taxon>
        <taxon>Bacteroidota</taxon>
        <taxon>Cytophagia</taxon>
        <taxon>Cytophagales</taxon>
        <taxon>Fulvivirgaceae</taxon>
        <taxon>Fulvivirga</taxon>
    </lineage>
</organism>
<dbReference type="InterPro" id="IPR035986">
    <property type="entry name" value="PKD_dom_sf"/>
</dbReference>
<dbReference type="SMART" id="SM00060">
    <property type="entry name" value="FN3"/>
    <property type="match status" value="1"/>
</dbReference>
<evidence type="ECO:0000256" key="8">
    <source>
        <dbReference type="ARBA" id="ARBA00023157"/>
    </source>
</evidence>
<dbReference type="InterPro" id="IPR024079">
    <property type="entry name" value="MetalloPept_cat_dom_sf"/>
</dbReference>
<dbReference type="InterPro" id="IPR003961">
    <property type="entry name" value="FN3_dom"/>
</dbReference>
<comment type="caution">
    <text evidence="13">The sequence shown here is derived from an EMBL/GenBank/DDBJ whole genome shotgun (WGS) entry which is preliminary data.</text>
</comment>
<dbReference type="NCBIfam" id="TIGR04183">
    <property type="entry name" value="Por_Secre_tail"/>
    <property type="match status" value="1"/>
</dbReference>
<dbReference type="SMART" id="SM00089">
    <property type="entry name" value="PKD"/>
    <property type="match status" value="1"/>
</dbReference>
<reference evidence="13" key="1">
    <citation type="submission" date="2021-01" db="EMBL/GenBank/DDBJ databases">
        <title>Fulvivirga kasyanovii gen. nov., sp nov., a novel member of the phylum Bacteroidetes isolated from seawater in a mussel farm.</title>
        <authorList>
            <person name="Zhao L.-H."/>
            <person name="Wang Z.-J."/>
        </authorList>
    </citation>
    <scope>NUCLEOTIDE SEQUENCE</scope>
    <source>
        <strain evidence="13">29W222</strain>
    </source>
</reference>
<protein>
    <submittedName>
        <fullName evidence="13">PKD domain-containing protein</fullName>
    </submittedName>
</protein>
<name>A0A937KAD1_9BACT</name>
<accession>A0A937KAD1</accession>
<feature type="domain" description="Fibronectin type-III" evidence="12">
    <location>
        <begin position="832"/>
        <end position="920"/>
    </location>
</feature>
<dbReference type="RefSeq" id="WP_202854679.1">
    <property type="nucleotide sequence ID" value="NZ_JAEUGD010000004.1"/>
</dbReference>
<dbReference type="InterPro" id="IPR045474">
    <property type="entry name" value="GEVED"/>
</dbReference>
<dbReference type="PROSITE" id="PS50093">
    <property type="entry name" value="PKD"/>
    <property type="match status" value="1"/>
</dbReference>
<gene>
    <name evidence="13" type="ORF">JMN32_02400</name>
</gene>
<dbReference type="CDD" id="cd00063">
    <property type="entry name" value="FN3"/>
    <property type="match status" value="1"/>
</dbReference>
<evidence type="ECO:0000256" key="4">
    <source>
        <dbReference type="ARBA" id="ARBA00022729"/>
    </source>
</evidence>
<dbReference type="Pfam" id="PF00041">
    <property type="entry name" value="fn3"/>
    <property type="match status" value="1"/>
</dbReference>
<evidence type="ECO:0000256" key="7">
    <source>
        <dbReference type="ARBA" id="ARBA00023049"/>
    </source>
</evidence>
<keyword evidence="4 10" id="KW-0732">Signal</keyword>
<dbReference type="InterPro" id="IPR022409">
    <property type="entry name" value="PKD/Chitinase_dom"/>
</dbReference>
<feature type="compositionally biased region" description="Polar residues" evidence="9">
    <location>
        <begin position="615"/>
        <end position="632"/>
    </location>
</feature>
<evidence type="ECO:0000313" key="14">
    <source>
        <dbReference type="Proteomes" id="UP000614216"/>
    </source>
</evidence>
<evidence type="ECO:0000313" key="13">
    <source>
        <dbReference type="EMBL" id="MBL6445141.1"/>
    </source>
</evidence>
<dbReference type="GO" id="GO:0006508">
    <property type="term" value="P:proteolysis"/>
    <property type="evidence" value="ECO:0007669"/>
    <property type="project" value="UniProtKB-KW"/>
</dbReference>
<dbReference type="CDD" id="cd00146">
    <property type="entry name" value="PKD"/>
    <property type="match status" value="1"/>
</dbReference>
<dbReference type="InterPro" id="IPR000601">
    <property type="entry name" value="PKD_dom"/>
</dbReference>
<evidence type="ECO:0000256" key="5">
    <source>
        <dbReference type="ARBA" id="ARBA00022801"/>
    </source>
</evidence>
<proteinExistence type="inferred from homology"/>
<dbReference type="Proteomes" id="UP000614216">
    <property type="component" value="Unassembled WGS sequence"/>
</dbReference>